<dbReference type="InterPro" id="IPR007991">
    <property type="entry name" value="RNA_pol_I_trans_ini_fac_RRN3"/>
</dbReference>
<dbReference type="GO" id="GO:0006361">
    <property type="term" value="P:transcription initiation at RNA polymerase I promoter"/>
    <property type="evidence" value="ECO:0007669"/>
    <property type="project" value="InterPro"/>
</dbReference>
<dbReference type="Pfam" id="PF05327">
    <property type="entry name" value="RRN3"/>
    <property type="match status" value="1"/>
</dbReference>
<proteinExistence type="inferred from homology"/>
<feature type="region of interest" description="Disordered" evidence="2">
    <location>
        <begin position="63"/>
        <end position="88"/>
    </location>
</feature>
<feature type="region of interest" description="Disordered" evidence="2">
    <location>
        <begin position="438"/>
        <end position="520"/>
    </location>
</feature>
<gene>
    <name evidence="3" type="ORF">AKO1_006690</name>
</gene>
<protein>
    <submittedName>
        <fullName evidence="3">RRN3</fullName>
    </submittedName>
</protein>
<evidence type="ECO:0000313" key="4">
    <source>
        <dbReference type="Proteomes" id="UP001431209"/>
    </source>
</evidence>
<dbReference type="SUPFAM" id="SSF48371">
    <property type="entry name" value="ARM repeat"/>
    <property type="match status" value="1"/>
</dbReference>
<reference evidence="3 4" key="1">
    <citation type="submission" date="2024-03" db="EMBL/GenBank/DDBJ databases">
        <title>The Acrasis kona genome and developmental transcriptomes reveal deep origins of eukaryotic multicellular pathways.</title>
        <authorList>
            <person name="Sheikh S."/>
            <person name="Fu C.-J."/>
            <person name="Brown M.W."/>
            <person name="Baldauf S.L."/>
        </authorList>
    </citation>
    <scope>NUCLEOTIDE SEQUENCE [LARGE SCALE GENOMIC DNA]</scope>
    <source>
        <strain evidence="3 4">ATCC MYA-3509</strain>
    </source>
</reference>
<comment type="caution">
    <text evidence="3">The sequence shown here is derived from an EMBL/GenBank/DDBJ whole genome shotgun (WGS) entry which is preliminary data.</text>
</comment>
<dbReference type="GO" id="GO:0001042">
    <property type="term" value="F:RNA polymerase I core binding"/>
    <property type="evidence" value="ECO:0007669"/>
    <property type="project" value="TreeGrafter"/>
</dbReference>
<evidence type="ECO:0000313" key="3">
    <source>
        <dbReference type="EMBL" id="KAL0490164.1"/>
    </source>
</evidence>
<dbReference type="Proteomes" id="UP001431209">
    <property type="component" value="Unassembled WGS sequence"/>
</dbReference>
<evidence type="ECO:0000256" key="2">
    <source>
        <dbReference type="SAM" id="MobiDB-lite"/>
    </source>
</evidence>
<dbReference type="PANTHER" id="PTHR12790:SF0">
    <property type="entry name" value="RNA POLYMERASE I-SPECIFIC TRANSCRIPTION INITIATION FACTOR RRN3-RELATED"/>
    <property type="match status" value="1"/>
</dbReference>
<dbReference type="PANTHER" id="PTHR12790">
    <property type="entry name" value="TRANSCRIPTION INITIATION FACTOR IA RRN3"/>
    <property type="match status" value="1"/>
</dbReference>
<name>A0AAW2ZLA2_9EUKA</name>
<comment type="similarity">
    <text evidence="1">Belongs to the RRN3 family.</text>
</comment>
<dbReference type="GO" id="GO:0001181">
    <property type="term" value="F:RNA polymerase I general transcription initiation factor activity"/>
    <property type="evidence" value="ECO:0007669"/>
    <property type="project" value="InterPro"/>
</dbReference>
<keyword evidence="4" id="KW-1185">Reference proteome</keyword>
<feature type="compositionally biased region" description="Acidic residues" evidence="2">
    <location>
        <begin position="463"/>
        <end position="483"/>
    </location>
</feature>
<dbReference type="InterPro" id="IPR016024">
    <property type="entry name" value="ARM-type_fold"/>
</dbReference>
<organism evidence="3 4">
    <name type="scientific">Acrasis kona</name>
    <dbReference type="NCBI Taxonomy" id="1008807"/>
    <lineage>
        <taxon>Eukaryota</taxon>
        <taxon>Discoba</taxon>
        <taxon>Heterolobosea</taxon>
        <taxon>Tetramitia</taxon>
        <taxon>Eutetramitia</taxon>
        <taxon>Acrasidae</taxon>
        <taxon>Acrasis</taxon>
    </lineage>
</organism>
<evidence type="ECO:0000256" key="1">
    <source>
        <dbReference type="ARBA" id="ARBA00010098"/>
    </source>
</evidence>
<dbReference type="EMBL" id="JAOPGA020001647">
    <property type="protein sequence ID" value="KAL0490164.1"/>
    <property type="molecule type" value="Genomic_DNA"/>
</dbReference>
<dbReference type="AlphaFoldDB" id="A0AAW2ZLA2"/>
<feature type="region of interest" description="Disordered" evidence="2">
    <location>
        <begin position="377"/>
        <end position="406"/>
    </location>
</feature>
<sequence length="548" mass="63748">MPQSVVSILKKLETDYPHHSQPLIYHRCYVTNLLKITEYAPMLHNQTFQIIVQQLIKLDSEIKIPREENDDEDEDEDDEDDEEEEEEEEAFVLPLDFEEIPKDAPEELRQVIFAEKLDTVMYILFDFIFKISTNPTKLQITFNSMMRQFHGFVVNTYQLHSIQFLMFYLCSFNEQYLNNFVQFLLTKIFDATLHQEVRKCCAAYLSGFISRAKYCPVKTVTAMLGQMLEWLNQYVLTHEKFVTYLDVESHSIFYSMCQGVFYVLCYKMHDMMRDEAGSAFLHNAASLTKVVQSNFNPLKIIALDVANEVTDAFDHYAFSFASVFRQIIERNKNVMVPMKGSYGGYNYLENNFFPFDPVLLRQSNQFILPLYQSWEGGVGSRRRSSNAGLYSQNHEEPLNQYNDSQTDDYFNDVEMAKSRSRNNSVNERANMFMKNLGHHGASSRSKLGTSHNSWSSSHMGEPTNDDDSDDDMSSDNEDSDHEDDEYKCCSDDEVDDQDHEHLKNVKGTMTMKSAGTRRNDDIGTFFENEVKEDEQEEQPYGWDCCFGN</sequence>
<accession>A0AAW2ZLA2</accession>
<dbReference type="GO" id="GO:0005634">
    <property type="term" value="C:nucleus"/>
    <property type="evidence" value="ECO:0007669"/>
    <property type="project" value="TreeGrafter"/>
</dbReference>
<feature type="compositionally biased region" description="Acidic residues" evidence="2">
    <location>
        <begin position="68"/>
        <end position="88"/>
    </location>
</feature>
<feature type="compositionally biased region" description="Polar residues" evidence="2">
    <location>
        <begin position="442"/>
        <end position="458"/>
    </location>
</feature>